<feature type="non-terminal residue" evidence="5">
    <location>
        <position position="604"/>
    </location>
</feature>
<evidence type="ECO:0000256" key="2">
    <source>
        <dbReference type="ARBA" id="ARBA00008017"/>
    </source>
</evidence>
<keyword evidence="4" id="KW-0812">Transmembrane</keyword>
<proteinExistence type="inferred from homology"/>
<evidence type="ECO:0000256" key="3">
    <source>
        <dbReference type="SAM" id="MobiDB-lite"/>
    </source>
</evidence>
<feature type="transmembrane region" description="Helical" evidence="4">
    <location>
        <begin position="64"/>
        <end position="84"/>
    </location>
</feature>
<dbReference type="AlphaFoldDB" id="A0A1E7FVR9"/>
<accession>A0A1E7FVR9</accession>
<dbReference type="GO" id="GO:0008381">
    <property type="term" value="F:mechanosensitive monoatomic ion channel activity"/>
    <property type="evidence" value="ECO:0007669"/>
    <property type="project" value="TreeGrafter"/>
</dbReference>
<keyword evidence="4" id="KW-1133">Transmembrane helix</keyword>
<feature type="transmembrane region" description="Helical" evidence="4">
    <location>
        <begin position="396"/>
        <end position="416"/>
    </location>
</feature>
<comment type="subcellular location">
    <subcellularLocation>
        <location evidence="1">Membrane</location>
        <topology evidence="1">Multi-pass membrane protein</topology>
    </subcellularLocation>
</comment>
<feature type="non-terminal residue" evidence="5">
    <location>
        <position position="1"/>
    </location>
</feature>
<feature type="transmembrane region" description="Helical" evidence="4">
    <location>
        <begin position="152"/>
        <end position="171"/>
    </location>
</feature>
<feature type="region of interest" description="Disordered" evidence="3">
    <location>
        <begin position="1"/>
        <end position="27"/>
    </location>
</feature>
<sequence length="604" mass="68894">DIETGSDGSSNDGVGENDPSKRKTKKNRGKFVRNFQSFRMRRKVDLDMLKEFVEPHRRSLRLKCFMVVSYVVLPSFLMSCTLFYGLNNPPNEKSLEEASVSWWFLFIGVRQVLTFCLSVLLELIIIDFFTFRTRFFPKLLGTKLSLAVGQSKGWPFLLFFWAVFDMIFLYGTRQFSRHWLYYQNTFAMLNSTNPSGNIPDSKFYRRIIYFSLGLIVTNSEVMKSSINGSNTFMTSIYENLDEWEEPELQDAYQAVIDFINSDYPFSPAFGKATAREECAQSSQHTFDKLLVGRRKVLDFKDICKIAESPDGTNDKMKVLELVRLFQPNRAGEITKLEFVKSIDSVYKQLRLILANINSSSQIDRAYGQIANLIFGVAAVLIGLFCLGVNIEHLVLGAAGLLVSFAFLIGAAASKYLEGILLILVRKPYDIGDRVCFLEANAGTDDNGPSSGGWIVESVDLYTTTVRLGTTREYATFTNGSLSNSRILNLKRSEKPNVYMYLKFTMNVTQEQLDEYRSRIIGFIKDRPREWIKVVGFRCTHVETELQYLKYALIVQHRESWQSFATIQVSKGDVFIFALHLQKELCMEYTAPKMPVQLSGDPASS</sequence>
<evidence type="ECO:0000313" key="5">
    <source>
        <dbReference type="EMBL" id="OEU21923.1"/>
    </source>
</evidence>
<feature type="transmembrane region" description="Helical" evidence="4">
    <location>
        <begin position="104"/>
        <end position="131"/>
    </location>
</feature>
<keyword evidence="4" id="KW-0472">Membrane</keyword>
<feature type="transmembrane region" description="Helical" evidence="4">
    <location>
        <begin position="369"/>
        <end position="390"/>
    </location>
</feature>
<dbReference type="GO" id="GO:0006820">
    <property type="term" value="P:monoatomic anion transport"/>
    <property type="evidence" value="ECO:0007669"/>
    <property type="project" value="TreeGrafter"/>
</dbReference>
<dbReference type="KEGG" id="fcy:FRACYDRAFT_136035"/>
<organism evidence="5 6">
    <name type="scientific">Fragilariopsis cylindrus CCMP1102</name>
    <dbReference type="NCBI Taxonomy" id="635003"/>
    <lineage>
        <taxon>Eukaryota</taxon>
        <taxon>Sar</taxon>
        <taxon>Stramenopiles</taxon>
        <taxon>Ochrophyta</taxon>
        <taxon>Bacillariophyta</taxon>
        <taxon>Bacillariophyceae</taxon>
        <taxon>Bacillariophycidae</taxon>
        <taxon>Bacillariales</taxon>
        <taxon>Bacillariaceae</taxon>
        <taxon>Fragilariopsis</taxon>
    </lineage>
</organism>
<dbReference type="InterPro" id="IPR016688">
    <property type="entry name" value="MscS-like_plants/fungi"/>
</dbReference>
<dbReference type="PANTHER" id="PTHR31618:SF1">
    <property type="entry name" value="EF-HAND DOMAIN-CONTAINING PROTEIN"/>
    <property type="match status" value="1"/>
</dbReference>
<protein>
    <recommendedName>
        <fullName evidence="7">EF-hand domain-containing protein</fullName>
    </recommendedName>
</protein>
<evidence type="ECO:0000256" key="1">
    <source>
        <dbReference type="ARBA" id="ARBA00004141"/>
    </source>
</evidence>
<dbReference type="GO" id="GO:0005886">
    <property type="term" value="C:plasma membrane"/>
    <property type="evidence" value="ECO:0007669"/>
    <property type="project" value="TreeGrafter"/>
</dbReference>
<keyword evidence="6" id="KW-1185">Reference proteome</keyword>
<feature type="compositionally biased region" description="Polar residues" evidence="3">
    <location>
        <begin position="1"/>
        <end position="12"/>
    </location>
</feature>
<comment type="similarity">
    <text evidence="2">Belongs to the MscS (TC 1.A.23) family.</text>
</comment>
<gene>
    <name evidence="5" type="ORF">FRACYDRAFT_136035</name>
</gene>
<reference evidence="5 6" key="1">
    <citation type="submission" date="2016-09" db="EMBL/GenBank/DDBJ databases">
        <title>Extensive genetic diversity and differential bi-allelic expression allows diatom success in the polar Southern Ocean.</title>
        <authorList>
            <consortium name="DOE Joint Genome Institute"/>
            <person name="Mock T."/>
            <person name="Otillar R.P."/>
            <person name="Strauss J."/>
            <person name="Dupont C."/>
            <person name="Frickenhaus S."/>
            <person name="Maumus F."/>
            <person name="Mcmullan M."/>
            <person name="Sanges R."/>
            <person name="Schmutz J."/>
            <person name="Toseland A."/>
            <person name="Valas R."/>
            <person name="Veluchamy A."/>
            <person name="Ward B.J."/>
            <person name="Allen A."/>
            <person name="Barry K."/>
            <person name="Falciatore A."/>
            <person name="Ferrante M."/>
            <person name="Fortunato A.E."/>
            <person name="Gloeckner G."/>
            <person name="Gruber A."/>
            <person name="Hipkin R."/>
            <person name="Janech M."/>
            <person name="Kroth P."/>
            <person name="Leese F."/>
            <person name="Lindquist E."/>
            <person name="Lyon B.R."/>
            <person name="Martin J."/>
            <person name="Mayer C."/>
            <person name="Parker M."/>
            <person name="Quesneville H."/>
            <person name="Raymond J."/>
            <person name="Uhlig C."/>
            <person name="Valentin K.U."/>
            <person name="Worden A.Z."/>
            <person name="Armbrust E.V."/>
            <person name="Bowler C."/>
            <person name="Green B."/>
            <person name="Moulton V."/>
            <person name="Van Oosterhout C."/>
            <person name="Grigoriev I."/>
        </authorList>
    </citation>
    <scope>NUCLEOTIDE SEQUENCE [LARGE SCALE GENOMIC DNA]</scope>
    <source>
        <strain evidence="5 6">CCMP1102</strain>
    </source>
</reference>
<dbReference type="InParanoid" id="A0A1E7FVR9"/>
<dbReference type="EMBL" id="KV784353">
    <property type="protein sequence ID" value="OEU21923.1"/>
    <property type="molecule type" value="Genomic_DNA"/>
</dbReference>
<dbReference type="OrthoDB" id="46323at2759"/>
<evidence type="ECO:0000256" key="4">
    <source>
        <dbReference type="SAM" id="Phobius"/>
    </source>
</evidence>
<dbReference type="Proteomes" id="UP000095751">
    <property type="component" value="Unassembled WGS sequence"/>
</dbReference>
<evidence type="ECO:0000313" key="6">
    <source>
        <dbReference type="Proteomes" id="UP000095751"/>
    </source>
</evidence>
<name>A0A1E7FVR9_9STRA</name>
<evidence type="ECO:0008006" key="7">
    <source>
        <dbReference type="Google" id="ProtNLM"/>
    </source>
</evidence>
<dbReference type="PANTHER" id="PTHR31618">
    <property type="entry name" value="MECHANOSENSITIVE ION CHANNEL PROTEIN 5"/>
    <property type="match status" value="1"/>
</dbReference>